<dbReference type="OrthoDB" id="4568201at2"/>
<dbReference type="EMBL" id="QZFU01000010">
    <property type="protein sequence ID" value="RJO79249.1"/>
    <property type="molecule type" value="Genomic_DNA"/>
</dbReference>
<dbReference type="RefSeq" id="WP_147403826.1">
    <property type="nucleotide sequence ID" value="NZ_QZFU01000010.1"/>
</dbReference>
<proteinExistence type="predicted"/>
<evidence type="ECO:0000313" key="1">
    <source>
        <dbReference type="EMBL" id="RJO79249.1"/>
    </source>
</evidence>
<reference evidence="1 2" key="1">
    <citation type="submission" date="2018-09" db="EMBL/GenBank/DDBJ databases">
        <title>YIM PH21274 draft genome.</title>
        <authorList>
            <person name="Miao C."/>
        </authorList>
    </citation>
    <scope>NUCLEOTIDE SEQUENCE [LARGE SCALE GENOMIC DNA]</scope>
    <source>
        <strain evidence="1 2">YIM PH 21724</strain>
    </source>
</reference>
<organism evidence="1 2">
    <name type="scientific">Nocardia panacis</name>
    <dbReference type="NCBI Taxonomy" id="2340916"/>
    <lineage>
        <taxon>Bacteria</taxon>
        <taxon>Bacillati</taxon>
        <taxon>Actinomycetota</taxon>
        <taxon>Actinomycetes</taxon>
        <taxon>Mycobacteriales</taxon>
        <taxon>Nocardiaceae</taxon>
        <taxon>Nocardia</taxon>
    </lineage>
</organism>
<protein>
    <submittedName>
        <fullName evidence="1">Uncharacterized protein</fullName>
    </submittedName>
</protein>
<sequence>MNIAQNADAAGLPRLLESPGHGLFLKYDIQNVADDHAVNAIALRAIFDFAADFCRPLLIGVSTAYWEDDFDWPMSKPIPHAPYQTLYSTETPESVRLQAIWDGEEFSPAAELTYETATRFMCDAVASDPSGVRMNWHYLWVRASMARLPADSTINPDGTISVLDRIWTLEHPVEFRDGAHWVGGPLRNTVAAPIAFQLGRQFFELSLNISVHWSIWTPGGAGHDRVREGIAALLAAGWTMPSPD</sequence>
<keyword evidence="2" id="KW-1185">Reference proteome</keyword>
<accession>A0A3A4KI10</accession>
<dbReference type="Proteomes" id="UP000266677">
    <property type="component" value="Unassembled WGS sequence"/>
</dbReference>
<comment type="caution">
    <text evidence="1">The sequence shown here is derived from an EMBL/GenBank/DDBJ whole genome shotgun (WGS) entry which is preliminary data.</text>
</comment>
<evidence type="ECO:0000313" key="2">
    <source>
        <dbReference type="Proteomes" id="UP000266677"/>
    </source>
</evidence>
<gene>
    <name evidence="1" type="ORF">D5S18_02630</name>
</gene>
<name>A0A3A4KI10_9NOCA</name>
<dbReference type="AlphaFoldDB" id="A0A3A4KI10"/>